<dbReference type="RefSeq" id="WP_264384964.1">
    <property type="nucleotide sequence ID" value="NZ_CP074352.1"/>
</dbReference>
<evidence type="ECO:0000256" key="3">
    <source>
        <dbReference type="ARBA" id="ARBA00023315"/>
    </source>
</evidence>
<evidence type="ECO:0000256" key="2">
    <source>
        <dbReference type="ARBA" id="ARBA00022679"/>
    </source>
</evidence>
<dbReference type="PANTHER" id="PTHR10434:SF11">
    <property type="entry name" value="1-ACYL-SN-GLYCEROL-3-PHOSPHATE ACYLTRANSFERASE"/>
    <property type="match status" value="1"/>
</dbReference>
<evidence type="ECO:0000313" key="6">
    <source>
        <dbReference type="Proteomes" id="UP001156318"/>
    </source>
</evidence>
<comment type="pathway">
    <text evidence="1">Lipid metabolism.</text>
</comment>
<name>A0ABY6JCV5_9ENTR</name>
<dbReference type="SUPFAM" id="SSF69593">
    <property type="entry name" value="Glycerol-3-phosphate (1)-acyltransferase"/>
    <property type="match status" value="1"/>
</dbReference>
<keyword evidence="3 5" id="KW-0012">Acyltransferase</keyword>
<dbReference type="PANTHER" id="PTHR10434">
    <property type="entry name" value="1-ACYL-SN-GLYCEROL-3-PHOSPHATE ACYLTRANSFERASE"/>
    <property type="match status" value="1"/>
</dbReference>
<dbReference type="SMART" id="SM00563">
    <property type="entry name" value="PlsC"/>
    <property type="match status" value="1"/>
</dbReference>
<dbReference type="GO" id="GO:0016746">
    <property type="term" value="F:acyltransferase activity"/>
    <property type="evidence" value="ECO:0007669"/>
    <property type="project" value="UniProtKB-KW"/>
</dbReference>
<evidence type="ECO:0000259" key="4">
    <source>
        <dbReference type="SMART" id="SM00563"/>
    </source>
</evidence>
<accession>A0ABY6JCV5</accession>
<organism evidence="5 6">
    <name type="scientific">Siccibacter colletis</name>
    <dbReference type="NCBI Taxonomy" id="1505757"/>
    <lineage>
        <taxon>Bacteria</taxon>
        <taxon>Pseudomonadati</taxon>
        <taxon>Pseudomonadota</taxon>
        <taxon>Gammaproteobacteria</taxon>
        <taxon>Enterobacterales</taxon>
        <taxon>Enterobacteriaceae</taxon>
        <taxon>Siccibacter</taxon>
    </lineage>
</organism>
<keyword evidence="2" id="KW-0808">Transferase</keyword>
<sequence length="220" mass="24331">MSRFSLDKTLVQSFLVTLCRLLTGVKSFWHQVPQKDRPTIYYANHSSHLDGLVIWASLPRALRNQVHPVAAADYWQKTPLRRYLASRVFNAVLVERRRQAADAPDASESAAPRDPLAALADALEKGESLIIFPEGTRGDGDGVATFKSGLYHLARRMPEAQLVPVWLENMNRVLPKGSRLVVPIICTATFGAPIDTPDGDESKQDFLARAKTALEALAND</sequence>
<feature type="domain" description="Phospholipid/glycerol acyltransferase" evidence="4">
    <location>
        <begin position="39"/>
        <end position="170"/>
    </location>
</feature>
<keyword evidence="6" id="KW-1185">Reference proteome</keyword>
<evidence type="ECO:0000313" key="5">
    <source>
        <dbReference type="EMBL" id="UYU31670.1"/>
    </source>
</evidence>
<reference evidence="5 6" key="1">
    <citation type="submission" date="2021-05" db="EMBL/GenBank/DDBJ databases">
        <title>Isolation, identification, and the growth promoting effects of Pantoea dispersa strain YSD J2 from the aboveground leaves of Cyperus esculentus L.Var. Sativus.</title>
        <authorList>
            <person name="Wang S."/>
            <person name="Tang X.M."/>
            <person name="Huang Y.N."/>
        </authorList>
    </citation>
    <scope>NUCLEOTIDE SEQUENCE [LARGE SCALE GENOMIC DNA]</scope>
    <source>
        <strain evidence="6">YSD YN2</strain>
    </source>
</reference>
<evidence type="ECO:0000256" key="1">
    <source>
        <dbReference type="ARBA" id="ARBA00005189"/>
    </source>
</evidence>
<proteinExistence type="predicted"/>
<dbReference type="InterPro" id="IPR002123">
    <property type="entry name" value="Plipid/glycerol_acylTrfase"/>
</dbReference>
<dbReference type="EMBL" id="CP074352">
    <property type="protein sequence ID" value="UYU31670.1"/>
    <property type="molecule type" value="Genomic_DNA"/>
</dbReference>
<dbReference type="Pfam" id="PF01553">
    <property type="entry name" value="Acyltransferase"/>
    <property type="match status" value="1"/>
</dbReference>
<protein>
    <submittedName>
        <fullName evidence="5">1-acyl-sn-glycerol-3-phosphate acyltransferase</fullName>
    </submittedName>
</protein>
<dbReference type="Proteomes" id="UP001156318">
    <property type="component" value="Chromosome"/>
</dbReference>
<dbReference type="CDD" id="cd07989">
    <property type="entry name" value="LPLAT_AGPAT-like"/>
    <property type="match status" value="1"/>
</dbReference>
<gene>
    <name evidence="5" type="ORF">KFZ77_17875</name>
</gene>